<reference evidence="1" key="1">
    <citation type="submission" date="2011-01" db="EMBL/GenBank/DDBJ databases">
        <authorList>
            <person name="Muzny D."/>
            <person name="Qin X."/>
            <person name="Buhay C."/>
            <person name="Dugan-Rocha S."/>
            <person name="Ding Y."/>
            <person name="Chen G."/>
            <person name="Hawes A."/>
            <person name="Holder M."/>
            <person name="Jhangiani S."/>
            <person name="Johnson A."/>
            <person name="Khan Z."/>
            <person name="Li Z."/>
            <person name="Liu W."/>
            <person name="Liu X."/>
            <person name="Perez L."/>
            <person name="Shen H."/>
            <person name="Wang Q."/>
            <person name="Watt J."/>
            <person name="Xi L."/>
            <person name="Xin Y."/>
            <person name="Zhou J."/>
            <person name="Deng J."/>
            <person name="Jiang H."/>
            <person name="Liu Y."/>
            <person name="Qu J."/>
            <person name="Song X.-Z."/>
            <person name="Zhang L."/>
            <person name="Villasana D."/>
            <person name="Johnson A."/>
            <person name="Liu J."/>
            <person name="Liyanage D."/>
            <person name="Lorensuhewa L."/>
            <person name="Robinson T."/>
            <person name="Song A."/>
            <person name="Song B.-B."/>
            <person name="Dinh H."/>
            <person name="Thornton R."/>
            <person name="Coyle M."/>
            <person name="Francisco L."/>
            <person name="Jackson L."/>
            <person name="Javaid M."/>
            <person name="Korchina V."/>
            <person name="Kovar C."/>
            <person name="Mata R."/>
            <person name="Mathew T."/>
            <person name="Ngo R."/>
            <person name="Nguyen L."/>
            <person name="Nguyen N."/>
            <person name="Okwuonu G."/>
            <person name="Ongeri F."/>
            <person name="Pham C."/>
            <person name="Simmons D."/>
            <person name="Wilczek-Boney K."/>
            <person name="Hale W."/>
            <person name="Jakkamsetti A."/>
            <person name="Pham P."/>
            <person name="Ruth R."/>
            <person name="San Lucas F."/>
            <person name="Warren J."/>
            <person name="Zhang J."/>
            <person name="Zhao Z."/>
            <person name="Zhou C."/>
            <person name="Zhu D."/>
            <person name="Lee S."/>
            <person name="Bess C."/>
            <person name="Blankenburg K."/>
            <person name="Forbes L."/>
            <person name="Fu Q."/>
            <person name="Gubbala S."/>
            <person name="Hirani K."/>
            <person name="Jayaseelan J.C."/>
            <person name="Lara F."/>
            <person name="Munidasa M."/>
            <person name="Palculict T."/>
            <person name="Patil S."/>
            <person name="Pu L.-L."/>
            <person name="Saada N."/>
            <person name="Tang L."/>
            <person name="Weissenberger G."/>
            <person name="Zhu Y."/>
            <person name="Hemphill L."/>
            <person name="Shang Y."/>
            <person name="Youmans B."/>
            <person name="Ayvaz T."/>
            <person name="Ross M."/>
            <person name="Santibanez J."/>
            <person name="Aqrawi P."/>
            <person name="Gross S."/>
            <person name="Joshi V."/>
            <person name="Fowler G."/>
            <person name="Nazareth L."/>
            <person name="Reid J."/>
            <person name="Worley K."/>
            <person name="Petrosino J."/>
            <person name="Highlander S."/>
            <person name="Gibbs R."/>
        </authorList>
    </citation>
    <scope>NUCLEOTIDE SEQUENCE [LARGE SCALE GENOMIC DNA]</scope>
    <source>
        <strain evidence="1">ATCC 33707</strain>
    </source>
</reference>
<sequence length="91" mass="9901">MSFPLERSAPENDLGLDDNPQSWLMHCGYLLPTCVLPGCRQPVAAVGEPCHGCRAAFGDMLQPADSPQLTAHQIAARDRPVEHAYARRGFA</sequence>
<dbReference type="HOGENOM" id="CLU_187697_0_0_11"/>
<protein>
    <submittedName>
        <fullName evidence="1">Uncharacterized protein</fullName>
    </submittedName>
</protein>
<dbReference type="RefSeq" id="WP_005513048.1">
    <property type="nucleotide sequence ID" value="NZ_CM001149.1"/>
</dbReference>
<proteinExistence type="predicted"/>
<accession>E9T093</accession>
<dbReference type="Proteomes" id="UP000004245">
    <property type="component" value="Unassembled WGS sequence"/>
</dbReference>
<evidence type="ECO:0000313" key="1">
    <source>
        <dbReference type="EMBL" id="EGD24676.1"/>
    </source>
</evidence>
<dbReference type="EMBL" id="ADNW02000008">
    <property type="protein sequence ID" value="EGD24676.1"/>
    <property type="molecule type" value="Genomic_DNA"/>
</dbReference>
<keyword evidence="2" id="KW-1185">Reference proteome</keyword>
<comment type="caution">
    <text evidence="1">The sequence shown here is derived from an EMBL/GenBank/DDBJ whole genome shotgun (WGS) entry which is preliminary data.</text>
</comment>
<dbReference type="OrthoDB" id="4558896at2"/>
<dbReference type="AlphaFoldDB" id="E9T093"/>
<evidence type="ECO:0000313" key="2">
    <source>
        <dbReference type="Proteomes" id="UP000004245"/>
    </source>
</evidence>
<organism evidence="1 2">
    <name type="scientific">Prescottella equi ATCC 33707</name>
    <dbReference type="NCBI Taxonomy" id="525370"/>
    <lineage>
        <taxon>Bacteria</taxon>
        <taxon>Bacillati</taxon>
        <taxon>Actinomycetota</taxon>
        <taxon>Actinomycetes</taxon>
        <taxon>Mycobacteriales</taxon>
        <taxon>Nocardiaceae</taxon>
        <taxon>Prescottella</taxon>
    </lineage>
</organism>
<gene>
    <name evidence="1" type="ORF">HMPREF0724_11794</name>
</gene>
<name>E9T093_RHOHA</name>